<dbReference type="SUPFAM" id="SSF57667">
    <property type="entry name" value="beta-beta-alpha zinc fingers"/>
    <property type="match status" value="1"/>
</dbReference>
<dbReference type="RefSeq" id="XP_020049697.1">
    <property type="nucleotide sequence ID" value="XM_020192209.1"/>
</dbReference>
<evidence type="ECO:0000313" key="4">
    <source>
        <dbReference type="Proteomes" id="UP000095038"/>
    </source>
</evidence>
<dbReference type="PANTHER" id="PTHR12805">
    <property type="entry name" value="KIN17 KIN, ANTIGENIC DETERMINANT OF RECA PROTEIN HOMOLOG"/>
    <property type="match status" value="1"/>
</dbReference>
<dbReference type="InterPro" id="IPR036236">
    <property type="entry name" value="Znf_C2H2_sf"/>
</dbReference>
<feature type="region of interest" description="Disordered" evidence="1">
    <location>
        <begin position="200"/>
        <end position="228"/>
    </location>
</feature>
<dbReference type="GO" id="GO:0003690">
    <property type="term" value="F:double-stranded DNA binding"/>
    <property type="evidence" value="ECO:0007669"/>
    <property type="project" value="TreeGrafter"/>
</dbReference>
<protein>
    <recommendedName>
        <fullName evidence="2">DNA/RNA-binding protein Kin17 WH-like domain-containing protein</fullName>
    </recommendedName>
</protein>
<dbReference type="FunCoup" id="A0A1D2VP52">
    <property type="interactions" value="324"/>
</dbReference>
<dbReference type="GO" id="GO:0006260">
    <property type="term" value="P:DNA replication"/>
    <property type="evidence" value="ECO:0007669"/>
    <property type="project" value="TreeGrafter"/>
</dbReference>
<dbReference type="InParanoid" id="A0A1D2VP52"/>
<dbReference type="PANTHER" id="PTHR12805:SF0">
    <property type="entry name" value="DNA_RNA-BINDING PROTEIN KIN17"/>
    <property type="match status" value="1"/>
</dbReference>
<evidence type="ECO:0000256" key="1">
    <source>
        <dbReference type="SAM" id="MobiDB-lite"/>
    </source>
</evidence>
<dbReference type="Gene3D" id="1.10.10.2030">
    <property type="entry name" value="DNA/RNA-binding protein Kin17, conserved domain"/>
    <property type="match status" value="1"/>
</dbReference>
<dbReference type="OrthoDB" id="10266249at2759"/>
<dbReference type="Pfam" id="PF25095">
    <property type="entry name" value="C2H2-zf_KIN17"/>
    <property type="match status" value="1"/>
</dbReference>
<dbReference type="InterPro" id="IPR019447">
    <property type="entry name" value="DNA/RNA-bd_Kin17_WH-like_dom"/>
</dbReference>
<feature type="domain" description="DNA/RNA-binding protein Kin17 WH-like" evidence="2">
    <location>
        <begin position="52"/>
        <end position="195"/>
    </location>
</feature>
<reference evidence="4" key="1">
    <citation type="submission" date="2016-05" db="EMBL/GenBank/DDBJ databases">
        <title>Comparative genomics of biotechnologically important yeasts.</title>
        <authorList>
            <consortium name="DOE Joint Genome Institute"/>
            <person name="Riley R."/>
            <person name="Haridas S."/>
            <person name="Wolfe K.H."/>
            <person name="Lopes M.R."/>
            <person name="Hittinger C.T."/>
            <person name="Goker M."/>
            <person name="Salamov A."/>
            <person name="Wisecaver J."/>
            <person name="Long T.M."/>
            <person name="Aerts A.L."/>
            <person name="Barry K."/>
            <person name="Choi C."/>
            <person name="Clum A."/>
            <person name="Coughlan A.Y."/>
            <person name="Deshpande S."/>
            <person name="Douglass A.P."/>
            <person name="Hanson S.J."/>
            <person name="Klenk H.-P."/>
            <person name="Labutti K."/>
            <person name="Lapidus A."/>
            <person name="Lindquist E."/>
            <person name="Lipzen A."/>
            <person name="Meier-Kolthoff J.P."/>
            <person name="Ohm R.A."/>
            <person name="Otillar R.P."/>
            <person name="Pangilinan J."/>
            <person name="Peng Y."/>
            <person name="Rokas A."/>
            <person name="Rosa C.A."/>
            <person name="Scheuner C."/>
            <person name="Sibirny A.A."/>
            <person name="Slot J.C."/>
            <person name="Stielow J.B."/>
            <person name="Sun H."/>
            <person name="Kurtzman C.P."/>
            <person name="Blackwell M."/>
            <person name="Grigoriev I.V."/>
            <person name="Jeffries T.W."/>
        </authorList>
    </citation>
    <scope>NUCLEOTIDE SEQUENCE [LARGE SCALE GENOMIC DNA]</scope>
    <source>
        <strain evidence="4">DSM 1968</strain>
    </source>
</reference>
<dbReference type="EMBL" id="KV454475">
    <property type="protein sequence ID" value="ODV63390.1"/>
    <property type="molecule type" value="Genomic_DNA"/>
</dbReference>
<dbReference type="GO" id="GO:0005634">
    <property type="term" value="C:nucleus"/>
    <property type="evidence" value="ECO:0007669"/>
    <property type="project" value="TreeGrafter"/>
</dbReference>
<organism evidence="3 4">
    <name type="scientific">Ascoidea rubescens DSM 1968</name>
    <dbReference type="NCBI Taxonomy" id="1344418"/>
    <lineage>
        <taxon>Eukaryota</taxon>
        <taxon>Fungi</taxon>
        <taxon>Dikarya</taxon>
        <taxon>Ascomycota</taxon>
        <taxon>Saccharomycotina</taxon>
        <taxon>Saccharomycetes</taxon>
        <taxon>Ascoideaceae</taxon>
        <taxon>Ascoidea</taxon>
    </lineage>
</organism>
<dbReference type="InterPro" id="IPR037321">
    <property type="entry name" value="KIN17-like"/>
</dbReference>
<dbReference type="AlphaFoldDB" id="A0A1D2VP52"/>
<evidence type="ECO:0000313" key="3">
    <source>
        <dbReference type="EMBL" id="ODV63390.1"/>
    </source>
</evidence>
<dbReference type="GO" id="GO:0006974">
    <property type="term" value="P:DNA damage response"/>
    <property type="evidence" value="ECO:0007669"/>
    <property type="project" value="TreeGrafter"/>
</dbReference>
<keyword evidence="4" id="KW-1185">Reference proteome</keyword>
<dbReference type="InterPro" id="IPR056767">
    <property type="entry name" value="C2H2-Znf_KIN17"/>
</dbReference>
<gene>
    <name evidence="3" type="ORF">ASCRUDRAFT_73262</name>
</gene>
<evidence type="ECO:0000259" key="2">
    <source>
        <dbReference type="SMART" id="SM01253"/>
    </source>
</evidence>
<dbReference type="Pfam" id="PF10357">
    <property type="entry name" value="WH_KIN17"/>
    <property type="match status" value="1"/>
</dbReference>
<dbReference type="STRING" id="1344418.A0A1D2VP52"/>
<dbReference type="Proteomes" id="UP000095038">
    <property type="component" value="Unassembled WGS sequence"/>
</dbReference>
<name>A0A1D2VP52_9ASCO</name>
<sequence>MGRAEYGTPKYFSNQMKSIGLQKLKFFCQVCEKQCRDANGYKCHTQSESHIKKIQYFGTNKREYTKVIENYSENFEREFLRLLKRKHGTKKINVNKFYQEYILEDKKHIHLNSTKWSSLTSLIKHLSKEGKVHFYEDEQQQSSGNSNEDYNMNFYLISYIDHDTLQREETQKKKSFKASRTEEEREMAFVSQQMSRAEALLRAQEAEAGAEAEAAKTRETPPSRGPVRLLLKKNSRVVKKHNVFRRHAVGSQ</sequence>
<dbReference type="SMART" id="SM01253">
    <property type="entry name" value="Kin17_mid"/>
    <property type="match status" value="1"/>
</dbReference>
<dbReference type="InterPro" id="IPR038254">
    <property type="entry name" value="KIN17_WH-like_sf"/>
</dbReference>
<accession>A0A1D2VP52</accession>
<proteinExistence type="predicted"/>
<dbReference type="GeneID" id="30965845"/>
<feature type="compositionally biased region" description="Low complexity" evidence="1">
    <location>
        <begin position="200"/>
        <end position="212"/>
    </location>
</feature>